<feature type="signal peptide" evidence="2">
    <location>
        <begin position="1"/>
        <end position="29"/>
    </location>
</feature>
<gene>
    <name evidence="3" type="ORF">QBC42DRAFT_320167</name>
</gene>
<dbReference type="AlphaFoldDB" id="A0AAV9HC60"/>
<accession>A0AAV9HC60</accession>
<evidence type="ECO:0008006" key="5">
    <source>
        <dbReference type="Google" id="ProtNLM"/>
    </source>
</evidence>
<comment type="caution">
    <text evidence="3">The sequence shown here is derived from an EMBL/GenBank/DDBJ whole genome shotgun (WGS) entry which is preliminary data.</text>
</comment>
<reference evidence="3" key="2">
    <citation type="submission" date="2023-06" db="EMBL/GenBank/DDBJ databases">
        <authorList>
            <consortium name="Lawrence Berkeley National Laboratory"/>
            <person name="Mondo S.J."/>
            <person name="Hensen N."/>
            <person name="Bonometti L."/>
            <person name="Westerberg I."/>
            <person name="Brannstrom I.O."/>
            <person name="Guillou S."/>
            <person name="Cros-Aarteil S."/>
            <person name="Calhoun S."/>
            <person name="Haridas S."/>
            <person name="Kuo A."/>
            <person name="Pangilinan J."/>
            <person name="Riley R."/>
            <person name="Labutti K."/>
            <person name="Andreopoulos B."/>
            <person name="Lipzen A."/>
            <person name="Chen C."/>
            <person name="Yanf M."/>
            <person name="Daum C."/>
            <person name="Ng V."/>
            <person name="Clum A."/>
            <person name="Steindorff A."/>
            <person name="Ohm R."/>
            <person name="Martin F."/>
            <person name="Silar P."/>
            <person name="Natvig D."/>
            <person name="Lalanne C."/>
            <person name="Gautier V."/>
            <person name="Ament-Velasquez S.L."/>
            <person name="Kruys A."/>
            <person name="Hutchinson M.I."/>
            <person name="Powell A.J."/>
            <person name="Barry K."/>
            <person name="Miller A.N."/>
            <person name="Grigoriev I.V."/>
            <person name="Debuchy R."/>
            <person name="Gladieux P."/>
            <person name="Thoren M.H."/>
            <person name="Johannesson H."/>
        </authorList>
    </citation>
    <scope>NUCLEOTIDE SEQUENCE</scope>
    <source>
        <strain evidence="3">PSN324</strain>
    </source>
</reference>
<keyword evidence="2" id="KW-0732">Signal</keyword>
<protein>
    <recommendedName>
        <fullName evidence="5">Cyclin-like f-box protein</fullName>
    </recommendedName>
</protein>
<feature type="chain" id="PRO_5043451696" description="Cyclin-like f-box protein" evidence="2">
    <location>
        <begin position="30"/>
        <end position="353"/>
    </location>
</feature>
<reference evidence="3" key="1">
    <citation type="journal article" date="2023" name="Mol. Phylogenet. Evol.">
        <title>Genome-scale phylogeny and comparative genomics of the fungal order Sordariales.</title>
        <authorList>
            <person name="Hensen N."/>
            <person name="Bonometti L."/>
            <person name="Westerberg I."/>
            <person name="Brannstrom I.O."/>
            <person name="Guillou S."/>
            <person name="Cros-Aarteil S."/>
            <person name="Calhoun S."/>
            <person name="Haridas S."/>
            <person name="Kuo A."/>
            <person name="Mondo S."/>
            <person name="Pangilinan J."/>
            <person name="Riley R."/>
            <person name="LaButti K."/>
            <person name="Andreopoulos B."/>
            <person name="Lipzen A."/>
            <person name="Chen C."/>
            <person name="Yan M."/>
            <person name="Daum C."/>
            <person name="Ng V."/>
            <person name="Clum A."/>
            <person name="Steindorff A."/>
            <person name="Ohm R.A."/>
            <person name="Martin F."/>
            <person name="Silar P."/>
            <person name="Natvig D.O."/>
            <person name="Lalanne C."/>
            <person name="Gautier V."/>
            <person name="Ament-Velasquez S.L."/>
            <person name="Kruys A."/>
            <person name="Hutchinson M.I."/>
            <person name="Powell A.J."/>
            <person name="Barry K."/>
            <person name="Miller A.N."/>
            <person name="Grigoriev I.V."/>
            <person name="Debuchy R."/>
            <person name="Gladieux P."/>
            <person name="Hiltunen Thoren M."/>
            <person name="Johannesson H."/>
        </authorList>
    </citation>
    <scope>NUCLEOTIDE SEQUENCE</scope>
    <source>
        <strain evidence="3">PSN324</strain>
    </source>
</reference>
<dbReference type="EMBL" id="MU865138">
    <property type="protein sequence ID" value="KAK4457072.1"/>
    <property type="molecule type" value="Genomic_DNA"/>
</dbReference>
<dbReference type="Proteomes" id="UP001321749">
    <property type="component" value="Unassembled WGS sequence"/>
</dbReference>
<evidence type="ECO:0000313" key="4">
    <source>
        <dbReference type="Proteomes" id="UP001321749"/>
    </source>
</evidence>
<feature type="compositionally biased region" description="Low complexity" evidence="1">
    <location>
        <begin position="32"/>
        <end position="60"/>
    </location>
</feature>
<sequence length="353" mass="36804">MSTTRFPFSFLSSLLLLLSLLVLFNPVDAQQRNRNGRTRNGGNRNTQQSTPQQQAASVPQGISTATDGSTILDSTVQLNGVPLRFKISAPSSQFTTLTDVPGSSAEPNSTGELGVNVLLHGDGGQSFFDFPNQAVQGNQLGVALLAPSTNLLWGQRTGPAPGLDRADGAADALLVRDFVKDVLPQLVAFDASNVFFTGVSGGALLLSGFFMPVHLSEFAAEGNTNTGVLLMCGAMPPQVGGGGDSFPAANARVHYQSTTDELQLLQGSIPDAIRAFEELALAQGLSEAEVGRLQTVDNSPQGGHCEFDGQGFVSGIQLVADDFAAIMLEGGDGEVNGIGNVLTPVVGNEALRF</sequence>
<evidence type="ECO:0000256" key="1">
    <source>
        <dbReference type="SAM" id="MobiDB-lite"/>
    </source>
</evidence>
<keyword evidence="4" id="KW-1185">Reference proteome</keyword>
<evidence type="ECO:0000313" key="3">
    <source>
        <dbReference type="EMBL" id="KAK4457072.1"/>
    </source>
</evidence>
<dbReference type="SUPFAM" id="SSF53474">
    <property type="entry name" value="alpha/beta-Hydrolases"/>
    <property type="match status" value="1"/>
</dbReference>
<feature type="region of interest" description="Disordered" evidence="1">
    <location>
        <begin position="32"/>
        <end position="66"/>
    </location>
</feature>
<proteinExistence type="predicted"/>
<dbReference type="Gene3D" id="3.40.50.1820">
    <property type="entry name" value="alpha/beta hydrolase"/>
    <property type="match status" value="1"/>
</dbReference>
<dbReference type="InterPro" id="IPR029058">
    <property type="entry name" value="AB_hydrolase_fold"/>
</dbReference>
<evidence type="ECO:0000256" key="2">
    <source>
        <dbReference type="SAM" id="SignalP"/>
    </source>
</evidence>
<name>A0AAV9HC60_9PEZI</name>
<organism evidence="3 4">
    <name type="scientific">Cladorrhinum samala</name>
    <dbReference type="NCBI Taxonomy" id="585594"/>
    <lineage>
        <taxon>Eukaryota</taxon>
        <taxon>Fungi</taxon>
        <taxon>Dikarya</taxon>
        <taxon>Ascomycota</taxon>
        <taxon>Pezizomycotina</taxon>
        <taxon>Sordariomycetes</taxon>
        <taxon>Sordariomycetidae</taxon>
        <taxon>Sordariales</taxon>
        <taxon>Podosporaceae</taxon>
        <taxon>Cladorrhinum</taxon>
    </lineage>
</organism>